<evidence type="ECO:0000256" key="3">
    <source>
        <dbReference type="ARBA" id="ARBA00011903"/>
    </source>
</evidence>
<keyword evidence="5" id="KW-0808">Transferase</keyword>
<keyword evidence="10" id="KW-0829">Tyrosine-protein kinase</keyword>
<evidence type="ECO:0000256" key="5">
    <source>
        <dbReference type="ARBA" id="ARBA00022679"/>
    </source>
</evidence>
<dbReference type="EC" id="2.7.10.2" evidence="3"/>
<comment type="function">
    <text evidence="12">Involved in the regulation of capsular polysaccharide biosynthesis. Autophosphorylation of CpsD attenuates its activity and reduces the level of encapsulation. May be part of a complex that directs the coordinated polymerization and export to the cell surface of the capsular polysaccharide.</text>
</comment>
<keyword evidence="6" id="KW-0547">Nucleotide-binding</keyword>
<dbReference type="CDD" id="cd05387">
    <property type="entry name" value="BY-kinase"/>
    <property type="match status" value="1"/>
</dbReference>
<evidence type="ECO:0000256" key="10">
    <source>
        <dbReference type="ARBA" id="ARBA00023137"/>
    </source>
</evidence>
<evidence type="ECO:0000259" key="14">
    <source>
        <dbReference type="Pfam" id="PF13614"/>
    </source>
</evidence>
<dbReference type="EMBL" id="ATIR01000001">
    <property type="protein sequence ID" value="EPI12592.1"/>
    <property type="molecule type" value="Genomic_DNA"/>
</dbReference>
<feature type="domain" description="AAA" evidence="14">
    <location>
        <begin position="44"/>
        <end position="199"/>
    </location>
</feature>
<dbReference type="GO" id="GO:0005524">
    <property type="term" value="F:ATP binding"/>
    <property type="evidence" value="ECO:0007669"/>
    <property type="project" value="UniProtKB-KW"/>
</dbReference>
<dbReference type="SUPFAM" id="SSF52540">
    <property type="entry name" value="P-loop containing nucleoside triphosphate hydrolases"/>
    <property type="match status" value="1"/>
</dbReference>
<organism evidence="15 16">
    <name type="scientific">Enterococcus faecalis RP2S-4</name>
    <dbReference type="NCBI Taxonomy" id="1244145"/>
    <lineage>
        <taxon>Bacteria</taxon>
        <taxon>Bacillati</taxon>
        <taxon>Bacillota</taxon>
        <taxon>Bacilli</taxon>
        <taxon>Lactobacillales</taxon>
        <taxon>Enterococcaceae</taxon>
        <taxon>Enterococcus</taxon>
    </lineage>
</organism>
<keyword evidence="8" id="KW-0067">ATP-binding</keyword>
<dbReference type="InterPro" id="IPR025669">
    <property type="entry name" value="AAA_dom"/>
</dbReference>
<evidence type="ECO:0000256" key="11">
    <source>
        <dbReference type="ARBA" id="ARBA00023169"/>
    </source>
</evidence>
<keyword evidence="11" id="KW-0270">Exopolysaccharide synthesis</keyword>
<dbReference type="GO" id="GO:0004715">
    <property type="term" value="F:non-membrane spanning protein tyrosine kinase activity"/>
    <property type="evidence" value="ECO:0007669"/>
    <property type="project" value="UniProtKB-EC"/>
</dbReference>
<comment type="pathway">
    <text evidence="1">Capsule biogenesis; capsule polysaccharide biosynthesis.</text>
</comment>
<evidence type="ECO:0000256" key="2">
    <source>
        <dbReference type="ARBA" id="ARBA00007316"/>
    </source>
</evidence>
<comment type="catalytic activity">
    <reaction evidence="13">
        <text>L-tyrosyl-[protein] + ATP = O-phospho-L-tyrosyl-[protein] + ADP + H(+)</text>
        <dbReference type="Rhea" id="RHEA:10596"/>
        <dbReference type="Rhea" id="RHEA-COMP:10136"/>
        <dbReference type="Rhea" id="RHEA-COMP:20101"/>
        <dbReference type="ChEBI" id="CHEBI:15378"/>
        <dbReference type="ChEBI" id="CHEBI:30616"/>
        <dbReference type="ChEBI" id="CHEBI:46858"/>
        <dbReference type="ChEBI" id="CHEBI:61978"/>
        <dbReference type="ChEBI" id="CHEBI:456216"/>
        <dbReference type="EC" id="2.7.10.2"/>
    </reaction>
</comment>
<gene>
    <name evidence="15" type="ORF">D358_00016</name>
</gene>
<dbReference type="InterPro" id="IPR005702">
    <property type="entry name" value="Wzc-like_C"/>
</dbReference>
<evidence type="ECO:0000313" key="15">
    <source>
        <dbReference type="EMBL" id="EPI12592.1"/>
    </source>
</evidence>
<evidence type="ECO:0000256" key="6">
    <source>
        <dbReference type="ARBA" id="ARBA00022741"/>
    </source>
</evidence>
<name>A0ABC9TNZ3_ENTFL</name>
<protein>
    <recommendedName>
        <fullName evidence="4">Tyrosine-protein kinase CpsD</fullName>
        <ecNumber evidence="3">2.7.10.2</ecNumber>
    </recommendedName>
</protein>
<comment type="caution">
    <text evidence="15">The sequence shown here is derived from an EMBL/GenBank/DDBJ whole genome shotgun (WGS) entry which is preliminary data.</text>
</comment>
<dbReference type="InterPro" id="IPR050445">
    <property type="entry name" value="Bact_polysacc_biosynth/exp"/>
</dbReference>
<evidence type="ECO:0000256" key="7">
    <source>
        <dbReference type="ARBA" id="ARBA00022777"/>
    </source>
</evidence>
<accession>A0ABC9TNZ3</accession>
<reference evidence="15 16" key="1">
    <citation type="submission" date="2013-06" db="EMBL/GenBank/DDBJ databases">
        <authorList>
            <person name="Weinstock G."/>
            <person name="Sodergren E."/>
            <person name="Lobos E.A."/>
            <person name="Fulton L."/>
            <person name="Fulton R."/>
            <person name="Courtney L."/>
            <person name="Fronick C."/>
            <person name="O'Laughlin M."/>
            <person name="Godfrey J."/>
            <person name="Wilson R.M."/>
            <person name="Miner T."/>
            <person name="Farmer C."/>
            <person name="Delehaunty K."/>
            <person name="Cordes M."/>
            <person name="Minx P."/>
            <person name="Tomlinson C."/>
            <person name="Chen J."/>
            <person name="Wollam A."/>
            <person name="Pepin K.H."/>
            <person name="Bhonagiri V."/>
            <person name="Zhang X."/>
            <person name="Warren W."/>
            <person name="Mitreva M."/>
            <person name="Mardis E.R."/>
            <person name="Wilson R.K."/>
        </authorList>
    </citation>
    <scope>NUCLEOTIDE SEQUENCE [LARGE SCALE GENOMIC DNA]</scope>
    <source>
        <strain evidence="15 16">RP2S-4</strain>
    </source>
</reference>
<evidence type="ECO:0000256" key="4">
    <source>
        <dbReference type="ARBA" id="ARBA00019200"/>
    </source>
</evidence>
<proteinExistence type="inferred from homology"/>
<evidence type="ECO:0000256" key="12">
    <source>
        <dbReference type="ARBA" id="ARBA00024964"/>
    </source>
</evidence>
<keyword evidence="9" id="KW-0972">Capsule biogenesis/degradation</keyword>
<evidence type="ECO:0000313" key="16">
    <source>
        <dbReference type="Proteomes" id="UP000015750"/>
    </source>
</evidence>
<comment type="similarity">
    <text evidence="2">Belongs to the CpsD/CapB family.</text>
</comment>
<sequence>MVKKRSRNVFLNKSSLVSEQLNNIRANIEFLTGQKESHSLSVTSANKGEGKSFILNNFAHNLANQNEKVILIDTDFHNPKLSKDYETLNQYGLSDVITKRVKTEDVIVPIKKDYLDLIPCGTIPPNADKILSEEYLEQIIAELKQTYQWVLLDCSPASLFLESLFVARKVDGVIIVVNAYKTTEEEVVEIIEMLKQGKDNVLGTILNNTKKTRKNYY</sequence>
<evidence type="ECO:0000256" key="1">
    <source>
        <dbReference type="ARBA" id="ARBA00005132"/>
    </source>
</evidence>
<dbReference type="Gene3D" id="3.40.50.300">
    <property type="entry name" value="P-loop containing nucleotide triphosphate hydrolases"/>
    <property type="match status" value="1"/>
</dbReference>
<dbReference type="AlphaFoldDB" id="A0ABC9TNZ3"/>
<evidence type="ECO:0000256" key="8">
    <source>
        <dbReference type="ARBA" id="ARBA00022840"/>
    </source>
</evidence>
<dbReference type="InterPro" id="IPR027417">
    <property type="entry name" value="P-loop_NTPase"/>
</dbReference>
<dbReference type="GO" id="GO:0000271">
    <property type="term" value="P:polysaccharide biosynthetic process"/>
    <property type="evidence" value="ECO:0007669"/>
    <property type="project" value="UniProtKB-KW"/>
</dbReference>
<evidence type="ECO:0000256" key="9">
    <source>
        <dbReference type="ARBA" id="ARBA00022903"/>
    </source>
</evidence>
<evidence type="ECO:0000256" key="13">
    <source>
        <dbReference type="ARBA" id="ARBA00051245"/>
    </source>
</evidence>
<dbReference type="PANTHER" id="PTHR32309:SF13">
    <property type="entry name" value="FERRIC ENTEROBACTIN TRANSPORT PROTEIN FEPE"/>
    <property type="match status" value="1"/>
</dbReference>
<dbReference type="Pfam" id="PF13614">
    <property type="entry name" value="AAA_31"/>
    <property type="match status" value="1"/>
</dbReference>
<dbReference type="Proteomes" id="UP000015750">
    <property type="component" value="Unassembled WGS sequence"/>
</dbReference>
<dbReference type="PANTHER" id="PTHR32309">
    <property type="entry name" value="TYROSINE-PROTEIN KINASE"/>
    <property type="match status" value="1"/>
</dbReference>
<keyword evidence="7" id="KW-0418">Kinase</keyword>
<dbReference type="NCBIfam" id="TIGR01007">
    <property type="entry name" value="eps_fam"/>
    <property type="match status" value="1"/>
</dbReference>